<dbReference type="OrthoDB" id="1492850at2"/>
<dbReference type="GO" id="GO:0006508">
    <property type="term" value="P:proteolysis"/>
    <property type="evidence" value="ECO:0007669"/>
    <property type="project" value="InterPro"/>
</dbReference>
<evidence type="ECO:0000259" key="1">
    <source>
        <dbReference type="Pfam" id="PF00656"/>
    </source>
</evidence>
<reference evidence="3" key="1">
    <citation type="submission" date="2016-10" db="EMBL/GenBank/DDBJ databases">
        <authorList>
            <person name="Varghese N."/>
            <person name="Submissions S."/>
        </authorList>
    </citation>
    <scope>NUCLEOTIDE SEQUENCE [LARGE SCALE GENOMIC DNA]</scope>
    <source>
        <strain evidence="3">DSM 23925</strain>
    </source>
</reference>
<dbReference type="InterPro" id="IPR029030">
    <property type="entry name" value="Caspase-like_dom_sf"/>
</dbReference>
<evidence type="ECO:0000313" key="2">
    <source>
        <dbReference type="EMBL" id="SFN81666.1"/>
    </source>
</evidence>
<dbReference type="SUPFAM" id="SSF52129">
    <property type="entry name" value="Caspase-like"/>
    <property type="match status" value="1"/>
</dbReference>
<protein>
    <submittedName>
        <fullName evidence="2">Uncharacterized protein, contains caspase domain</fullName>
    </submittedName>
</protein>
<dbReference type="GO" id="GO:0004197">
    <property type="term" value="F:cysteine-type endopeptidase activity"/>
    <property type="evidence" value="ECO:0007669"/>
    <property type="project" value="InterPro"/>
</dbReference>
<dbReference type="Pfam" id="PF00656">
    <property type="entry name" value="Peptidase_C14"/>
    <property type="match status" value="1"/>
</dbReference>
<dbReference type="Proteomes" id="UP000198705">
    <property type="component" value="Unassembled WGS sequence"/>
</dbReference>
<organism evidence="2 3">
    <name type="scientific">Bizionia echini</name>
    <dbReference type="NCBI Taxonomy" id="649333"/>
    <lineage>
        <taxon>Bacteria</taxon>
        <taxon>Pseudomonadati</taxon>
        <taxon>Bacteroidota</taxon>
        <taxon>Flavobacteriia</taxon>
        <taxon>Flavobacteriales</taxon>
        <taxon>Flavobacteriaceae</taxon>
        <taxon>Bizionia</taxon>
    </lineage>
</organism>
<dbReference type="STRING" id="649333.SAMN04487989_104187"/>
<keyword evidence="3" id="KW-1185">Reference proteome</keyword>
<dbReference type="SUPFAM" id="SSF50998">
    <property type="entry name" value="Quinoprotein alcohol dehydrogenase-like"/>
    <property type="match status" value="1"/>
</dbReference>
<gene>
    <name evidence="2" type="ORF">SAMN04487989_104187</name>
</gene>
<name>A0A1I5C467_9FLAO</name>
<dbReference type="SUPFAM" id="SSF82171">
    <property type="entry name" value="DPP6 N-terminal domain-like"/>
    <property type="match status" value="1"/>
</dbReference>
<dbReference type="EMBL" id="FOVN01000004">
    <property type="protein sequence ID" value="SFN81666.1"/>
    <property type="molecule type" value="Genomic_DNA"/>
</dbReference>
<feature type="domain" description="Peptidase C14 caspase" evidence="1">
    <location>
        <begin position="1220"/>
        <end position="1435"/>
    </location>
</feature>
<sequence>MYLLKKRLLFLEFCSVCVHNRNKIVLIVFAFFTQVTISQNDIIAVSNPIIDATMRFDTQELVLATGNYLYVVNTETFKLTDSIAIKQFPDKTVQKIEFVNGNLDVVSAKYVAQTAYGLPANRQPFLEYPQDTTYFYNIRNHQLLDLKLPGNAHIAFGSGNVNVVGMNDYFEYTDRSGNPMKGAKKGGFYVNPQKLEIGSNGIIKKMAISPDNQFLAVAYYNDLKEGIYQYTLELRQINDMSVLNSISFTNHPKDILFSPNGKYILVVKTSDDYRFSENENISIYSRDNLSLLKTIPENVTIGHYVEGNSIWKMTDGEITNQDFETEIISTKIWSNLTPFFNIQGFFKINENDLFIYGSNTSQINSNGIHGLYKYSLKDDAIYAKVKTVASQDTIYNPEAISIQKNNFTNGYTRLNKSKRLMITGEGDKLQIWSVLDRKKLYDLKFENSVTAFLGADEKTCLIFEKYQGQGYNEFLVKVLNLETGIARVNLLKSDFFNPFTTNIFCFNTTNNTKNWWCIGGGESLIKLNTDDLTISKVLDLENKNYTNTTIHDFTLLPDNSTILIEHFNDNTNNIGRVSESEIKALTLETFSVGQEQVVKTQALTGLKTLFPFSNTQILEMDKQSVSINNLETNTQSQFIKLTDNHVESVVSHENNSYVVLTKNDYKFSDSLEVHHYDSQTKKLERRFSLPYGSSNFFADKFGITYQYQSDIYTYLPNQEQTISWKIGETLFTQKDDISLNKNGYLLFKNEWLVDLKTLEVDKKLHSFNHAALLHNTDDLLQIDSKVYNVDRPYFQFKIAPIDALENDIWVSEKIYEKKDSNFSYTLKVSPNDTFAIAFDNATYSNSGIMYVIDLKQQTVKKHKLDFPVQNVSFSNQDSQVLISSNPYGVSNTVKSLLFDTQTLDVLYEFDKIIHQLDSDGNSYQTDYQDVLVTNINAEASNQPERYFARSFLKTVTYLSDKKVLIAGDDSGNLFFWKKDTKTPFKKLGLGTSEVLSFYRNNNKLFVLLKDSEIKIVDLNSYNLELNMSFFEKDESVSMAFVTPKGYFKASKKDIRNFHFVQNLSAFPILNYELFLNRPDTILRILGFADDTTIDVYKEAFLKRLQRHGFTENTNFLEVKRPELELLNKNNLPLVTETSTLKLQIKLSETATKIHIYANGVPILKKPVSNQILEETIKLHSGENAVTIVALNDNDVESNPETFTVTHANQDTDYSVHYIGIGVSEYQDSTMNLRYADKDVRSLSTFFKAKYKDQVVIDTLTNQMVTKKLIKELKEKLKKTTINDIVVVSFSGHGLVDDDFNFYFATHDIDFNNPKPNGLAYQDIQDLLSDIPARRKLLLLDACHSGELDETETLQKTKLTNENVSEFTPKGSIGIESKNSKQGLKTSFELMQSLFYDLDRGNGAYVISAAGGKEFAYESDDWKNGVFTYSFINGMYDLSYDTWKGKQQVPISKLKDYIYNSVKTLTNGQQKPTSRSENVEWDWSF</sequence>
<dbReference type="RefSeq" id="WP_092208522.1">
    <property type="nucleotide sequence ID" value="NZ_FOVN01000004.1"/>
</dbReference>
<dbReference type="InterPro" id="IPR011047">
    <property type="entry name" value="Quinoprotein_ADH-like_sf"/>
</dbReference>
<dbReference type="InterPro" id="IPR015943">
    <property type="entry name" value="WD40/YVTN_repeat-like_dom_sf"/>
</dbReference>
<proteinExistence type="predicted"/>
<dbReference type="Gene3D" id="2.130.10.10">
    <property type="entry name" value="YVTN repeat-like/Quinoprotein amine dehydrogenase"/>
    <property type="match status" value="2"/>
</dbReference>
<dbReference type="InterPro" id="IPR011600">
    <property type="entry name" value="Pept_C14_caspase"/>
</dbReference>
<accession>A0A1I5C467</accession>
<evidence type="ECO:0000313" key="3">
    <source>
        <dbReference type="Proteomes" id="UP000198705"/>
    </source>
</evidence>
<dbReference type="Gene3D" id="3.40.50.1460">
    <property type="match status" value="1"/>
</dbReference>